<accession>A0AAU8B5C7</accession>
<dbReference type="SUPFAM" id="SSF54001">
    <property type="entry name" value="Cysteine proteinases"/>
    <property type="match status" value="1"/>
</dbReference>
<protein>
    <recommendedName>
        <fullName evidence="2">NlpC/P60 domain-containing protein</fullName>
    </recommendedName>
</protein>
<dbReference type="SUPFAM" id="SSF158634">
    <property type="entry name" value="RPA2825-like"/>
    <property type="match status" value="1"/>
</dbReference>
<dbReference type="InterPro" id="IPR038765">
    <property type="entry name" value="Papain-like_cys_pep_sf"/>
</dbReference>
<dbReference type="EMBL" id="PP511791">
    <property type="protein sequence ID" value="XCD07534.1"/>
    <property type="molecule type" value="Genomic_DNA"/>
</dbReference>
<dbReference type="Gene3D" id="3.90.1720.10">
    <property type="entry name" value="endopeptidase domain like (from Nostoc punctiforme)"/>
    <property type="match status" value="1"/>
</dbReference>
<organism evidence="1">
    <name type="scientific">Dulem virus 39</name>
    <dbReference type="NCBI Taxonomy" id="3145757"/>
    <lineage>
        <taxon>Viruses</taxon>
        <taxon>Duplodnaviria</taxon>
        <taxon>Heunggongvirae</taxon>
        <taxon>Uroviricota</taxon>
        <taxon>Caudoviricetes</taxon>
    </lineage>
</organism>
<sequence>MTNKELVNYCKGCLGLPYIYATYGEKLTISKLNWSYEYYPKYWTKERYEKAKKDYIGKKVQDCTGLIEGFLMGSSPTTFAKYNGNYDKSANGWFSSAKEKGEISTMPEIPGLCVHYDGHMGVYVGNGEVIEARGFDYGVVRTTLKERNWTSWFKIDGIEYETNNSDEENNIKVGDTVTIKKGAKYGGAANGINIPRKYIGTSQFTVTKVKENNGETEAILKELISWVPVKYLTICEANPIEYYQKYTGKSTSIVDALKAIGEESSFSNRSKIANANGIKVYIGSASQNNKLLELIKTGKLIRP</sequence>
<name>A0AAU8B5C7_9CAUD</name>
<evidence type="ECO:0000313" key="1">
    <source>
        <dbReference type="EMBL" id="XCD07534.1"/>
    </source>
</evidence>
<dbReference type="GO" id="GO:0001897">
    <property type="term" value="P:symbiont-mediated cytolysis of host cell"/>
    <property type="evidence" value="ECO:0007669"/>
    <property type="project" value="UniProtKB-ARBA"/>
</dbReference>
<proteinExistence type="predicted"/>
<reference evidence="1" key="1">
    <citation type="submission" date="2024-03" db="EMBL/GenBank/DDBJ databases">
        <title>Diverse circular DNA viruses in blood, oral, and fecal samples of captive lemurs.</title>
        <authorList>
            <person name="Paietta E.N."/>
            <person name="Kraberger S."/>
            <person name="Lund M.C."/>
            <person name="Custer J.M."/>
            <person name="Vargas K.M."/>
            <person name="Ehmke E.E."/>
            <person name="Yoder A.D."/>
            <person name="Varsani A."/>
        </authorList>
    </citation>
    <scope>NUCLEOTIDE SEQUENCE</scope>
    <source>
        <strain evidence="1">Duke_28FS_1</strain>
    </source>
</reference>
<evidence type="ECO:0008006" key="2">
    <source>
        <dbReference type="Google" id="ProtNLM"/>
    </source>
</evidence>